<dbReference type="PANTHER" id="PTHR46986">
    <property type="entry name" value="ENDORIBONUCLEASE YBEY, CHLOROPLASTIC"/>
    <property type="match status" value="1"/>
</dbReference>
<organism evidence="8">
    <name type="scientific">freshwater metagenome</name>
    <dbReference type="NCBI Taxonomy" id="449393"/>
    <lineage>
        <taxon>unclassified sequences</taxon>
        <taxon>metagenomes</taxon>
        <taxon>ecological metagenomes</taxon>
    </lineage>
</organism>
<keyword evidence="7" id="KW-0862">Zinc</keyword>
<dbReference type="InterPro" id="IPR002036">
    <property type="entry name" value="YbeY"/>
</dbReference>
<evidence type="ECO:0000256" key="6">
    <source>
        <dbReference type="ARBA" id="ARBA00022801"/>
    </source>
</evidence>
<comment type="similarity">
    <text evidence="2">Belongs to the endoribonuclease YbeY family.</text>
</comment>
<evidence type="ECO:0000313" key="8">
    <source>
        <dbReference type="EMBL" id="CAB4860020.1"/>
    </source>
</evidence>
<evidence type="ECO:0000256" key="4">
    <source>
        <dbReference type="ARBA" id="ARBA00022723"/>
    </source>
</evidence>
<dbReference type="GO" id="GO:0046872">
    <property type="term" value="F:metal ion binding"/>
    <property type="evidence" value="ECO:0007669"/>
    <property type="project" value="UniProtKB-KW"/>
</dbReference>
<gene>
    <name evidence="8" type="ORF">UFOPK3444_00122</name>
</gene>
<dbReference type="AlphaFoldDB" id="A0A6J7CQH1"/>
<keyword evidence="3" id="KW-0540">Nuclease</keyword>
<keyword evidence="5" id="KW-0255">Endonuclease</keyword>
<dbReference type="Pfam" id="PF02130">
    <property type="entry name" value="YbeY"/>
    <property type="match status" value="1"/>
</dbReference>
<dbReference type="InterPro" id="IPR023091">
    <property type="entry name" value="MetalPrtase_cat_dom_sf_prd"/>
</dbReference>
<dbReference type="InterPro" id="IPR020549">
    <property type="entry name" value="YbeY_CS"/>
</dbReference>
<keyword evidence="6" id="KW-0378">Hydrolase</keyword>
<evidence type="ECO:0000256" key="5">
    <source>
        <dbReference type="ARBA" id="ARBA00022759"/>
    </source>
</evidence>
<keyword evidence="4" id="KW-0479">Metal-binding</keyword>
<name>A0A6J7CQH1_9ZZZZ</name>
<dbReference type="GO" id="GO:0006364">
    <property type="term" value="P:rRNA processing"/>
    <property type="evidence" value="ECO:0007669"/>
    <property type="project" value="InterPro"/>
</dbReference>
<dbReference type="EMBL" id="CAFBLU010000001">
    <property type="protein sequence ID" value="CAB4860020.1"/>
    <property type="molecule type" value="Genomic_DNA"/>
</dbReference>
<evidence type="ECO:0000256" key="3">
    <source>
        <dbReference type="ARBA" id="ARBA00022722"/>
    </source>
</evidence>
<dbReference type="HAMAP" id="MF_00009">
    <property type="entry name" value="Endoribonucl_YbeY"/>
    <property type="match status" value="1"/>
</dbReference>
<accession>A0A6J7CQH1</accession>
<evidence type="ECO:0000256" key="2">
    <source>
        <dbReference type="ARBA" id="ARBA00010875"/>
    </source>
</evidence>
<dbReference type="PANTHER" id="PTHR46986:SF1">
    <property type="entry name" value="ENDORIBONUCLEASE YBEY, CHLOROPLASTIC"/>
    <property type="match status" value="1"/>
</dbReference>
<comment type="cofactor">
    <cofactor evidence="1">
        <name>Zn(2+)</name>
        <dbReference type="ChEBI" id="CHEBI:29105"/>
    </cofactor>
</comment>
<evidence type="ECO:0000256" key="7">
    <source>
        <dbReference type="ARBA" id="ARBA00022833"/>
    </source>
</evidence>
<dbReference type="GO" id="GO:0004519">
    <property type="term" value="F:endonuclease activity"/>
    <property type="evidence" value="ECO:0007669"/>
    <property type="project" value="UniProtKB-KW"/>
</dbReference>
<evidence type="ECO:0000256" key="1">
    <source>
        <dbReference type="ARBA" id="ARBA00001947"/>
    </source>
</evidence>
<dbReference type="SUPFAM" id="SSF55486">
    <property type="entry name" value="Metalloproteases ('zincins'), catalytic domain"/>
    <property type="match status" value="1"/>
</dbReference>
<dbReference type="NCBIfam" id="TIGR00043">
    <property type="entry name" value="rRNA maturation RNase YbeY"/>
    <property type="match status" value="1"/>
</dbReference>
<protein>
    <submittedName>
        <fullName evidence="8">Unannotated protein</fullName>
    </submittedName>
</protein>
<sequence>MIDIDLTGLELLGDAPTAQRLEHLLRLAFSSAGVNDGHVALDVVEEAAIAVLNLEHRNLDKPTDVLSFPMDGAGESIGPRELGDIVICPPLCESVERAVVHGALHLVGMDHETDNGEMLALEAEILRWEQK</sequence>
<reference evidence="8" key="1">
    <citation type="submission" date="2020-05" db="EMBL/GenBank/DDBJ databases">
        <authorList>
            <person name="Chiriac C."/>
            <person name="Salcher M."/>
            <person name="Ghai R."/>
            <person name="Kavagutti S V."/>
        </authorList>
    </citation>
    <scope>NUCLEOTIDE SEQUENCE</scope>
</reference>
<dbReference type="PROSITE" id="PS01306">
    <property type="entry name" value="UPF0054"/>
    <property type="match status" value="1"/>
</dbReference>
<dbReference type="GO" id="GO:0004222">
    <property type="term" value="F:metalloendopeptidase activity"/>
    <property type="evidence" value="ECO:0007669"/>
    <property type="project" value="InterPro"/>
</dbReference>
<proteinExistence type="inferred from homology"/>
<dbReference type="Gene3D" id="3.40.390.30">
    <property type="entry name" value="Metalloproteases ('zincins'), catalytic domain"/>
    <property type="match status" value="1"/>
</dbReference>